<proteinExistence type="predicted"/>
<dbReference type="Proteomes" id="UP000662782">
    <property type="component" value="Segment"/>
</dbReference>
<organism evidence="1 2">
    <name type="scientific">Klebsiella phage Miami</name>
    <dbReference type="NCBI Taxonomy" id="2767581"/>
    <lineage>
        <taxon>Viruses</taxon>
        <taxon>Duplodnaviria</taxon>
        <taxon>Heunggongvirae</taxon>
        <taxon>Uroviricota</taxon>
        <taxon>Caudoviricetes</taxon>
        <taxon>Chimalliviridae</taxon>
        <taxon>Miamivirus</taxon>
        <taxon>Miamivirus miami</taxon>
    </lineage>
</organism>
<protein>
    <submittedName>
        <fullName evidence="1">Uncharacterized protein</fullName>
    </submittedName>
</protein>
<name>A0A873WV34_9CAUD</name>
<gene>
    <name evidence="1" type="ORF">CPT_Miami_199</name>
</gene>
<evidence type="ECO:0000313" key="2">
    <source>
        <dbReference type="Proteomes" id="UP000662782"/>
    </source>
</evidence>
<accession>A0A873WV34</accession>
<evidence type="ECO:0000313" key="1">
    <source>
        <dbReference type="EMBL" id="QPB09294.1"/>
    </source>
</evidence>
<reference evidence="1 2" key="1">
    <citation type="submission" date="2020-07" db="EMBL/GenBank/DDBJ databases">
        <title>Complete genome sequence of Klebsiella pneumoniae phage Miami.</title>
        <authorList>
            <person name="Mora D.A."/>
            <person name="Lessor L."/>
            <person name="Gill J."/>
            <person name="Liu M."/>
        </authorList>
    </citation>
    <scope>NUCLEOTIDE SEQUENCE [LARGE SCALE GENOMIC DNA]</scope>
</reference>
<sequence>MKKIIIYTAPRSSFLGAGLKEKLLKELEVTFGYLFDVQEITEMGIELTAHEFIISDEGFNILAKEWENKFEDPEIHKMEDVYMFPSELRKASLDKLKGVRELFTIRVATFLSCLPEETAVLIEAQPVEEDE</sequence>
<keyword evidence="2" id="KW-1185">Reference proteome</keyword>
<dbReference type="EMBL" id="MT701590">
    <property type="protein sequence ID" value="QPB09294.1"/>
    <property type="molecule type" value="Genomic_DNA"/>
</dbReference>